<evidence type="ECO:0000313" key="4">
    <source>
        <dbReference type="Proteomes" id="UP000295110"/>
    </source>
</evidence>
<feature type="chain" id="PRO_5020348836" evidence="2">
    <location>
        <begin position="21"/>
        <end position="168"/>
    </location>
</feature>
<dbReference type="OrthoDB" id="9182900at2"/>
<keyword evidence="4" id="KW-1185">Reference proteome</keyword>
<evidence type="ECO:0000256" key="2">
    <source>
        <dbReference type="SAM" id="SignalP"/>
    </source>
</evidence>
<keyword evidence="2" id="KW-0732">Signal</keyword>
<dbReference type="EMBL" id="SMBU01000013">
    <property type="protein sequence ID" value="TCU96271.1"/>
    <property type="molecule type" value="Genomic_DNA"/>
</dbReference>
<sequence length="168" mass="17551">MKRPSPRQLALFGALGLSLAATLWVSRDDEADTAAVARPRHAISATPTPASAMADWPGPAASARADWPALDPQARAAWGETPLAPPPAQAEAAPPPPSAPPFPYQFVGRMTDSRPRAVLNNAQRSAVVAAGDVVDGQWRVDAIEAGGLRLTYLPLGLAQFVSFARPSA</sequence>
<feature type="signal peptide" evidence="2">
    <location>
        <begin position="1"/>
        <end position="20"/>
    </location>
</feature>
<dbReference type="AlphaFoldDB" id="A0A4R3UYW8"/>
<dbReference type="Proteomes" id="UP000295110">
    <property type="component" value="Unassembled WGS sequence"/>
</dbReference>
<organism evidence="3 4">
    <name type="scientific">Roseateles saccharophilus</name>
    <name type="common">Pseudomonas saccharophila</name>
    <dbReference type="NCBI Taxonomy" id="304"/>
    <lineage>
        <taxon>Bacteria</taxon>
        <taxon>Pseudomonadati</taxon>
        <taxon>Pseudomonadota</taxon>
        <taxon>Betaproteobacteria</taxon>
        <taxon>Burkholderiales</taxon>
        <taxon>Sphaerotilaceae</taxon>
        <taxon>Roseateles</taxon>
    </lineage>
</organism>
<name>A0A4R3UYW8_ROSSA</name>
<protein>
    <submittedName>
        <fullName evidence="3">Uncharacterized protein</fullName>
    </submittedName>
</protein>
<feature type="compositionally biased region" description="Pro residues" evidence="1">
    <location>
        <begin position="83"/>
        <end position="103"/>
    </location>
</feature>
<evidence type="ECO:0000313" key="3">
    <source>
        <dbReference type="EMBL" id="TCU96271.1"/>
    </source>
</evidence>
<dbReference type="RefSeq" id="WP_132571899.1">
    <property type="nucleotide sequence ID" value="NZ_CBCSGL010000076.1"/>
</dbReference>
<feature type="region of interest" description="Disordered" evidence="1">
    <location>
        <begin position="37"/>
        <end position="103"/>
    </location>
</feature>
<gene>
    <name evidence="3" type="ORF">EV671_101338</name>
</gene>
<evidence type="ECO:0000256" key="1">
    <source>
        <dbReference type="SAM" id="MobiDB-lite"/>
    </source>
</evidence>
<proteinExistence type="predicted"/>
<comment type="caution">
    <text evidence="3">The sequence shown here is derived from an EMBL/GenBank/DDBJ whole genome shotgun (WGS) entry which is preliminary data.</text>
</comment>
<accession>A0A4R3UYW8</accession>
<reference evidence="3 4" key="1">
    <citation type="submission" date="2019-03" db="EMBL/GenBank/DDBJ databases">
        <title>Genomic Encyclopedia of Type Strains, Phase IV (KMG-IV): sequencing the most valuable type-strain genomes for metagenomic binning, comparative biology and taxonomic classification.</title>
        <authorList>
            <person name="Goeker M."/>
        </authorList>
    </citation>
    <scope>NUCLEOTIDE SEQUENCE [LARGE SCALE GENOMIC DNA]</scope>
    <source>
        <strain evidence="3 4">DSM 654</strain>
    </source>
</reference>